<feature type="signal peptide" evidence="1">
    <location>
        <begin position="1"/>
        <end position="22"/>
    </location>
</feature>
<sequence>MKKILSSLLVMTLLLVGTETFAQMPIDKGSKFLNAGIGLGGWGGIGFGGGGIGLGASFDLGVAKNITVGALGAFRGYSGYGSYYSIGVRGSYHFNELLQLDNDKVDLYAGLGLIYSGWSWNNAYGGFRNSIGGVDLGGHVGGRYFFSESVGAFAEAGFGIAPLQLGVTFKF</sequence>
<dbReference type="RefSeq" id="WP_111626884.1">
    <property type="nucleotide sequence ID" value="NZ_QLMC01000001.1"/>
</dbReference>
<accession>A0A327X6G0</accession>
<evidence type="ECO:0008006" key="4">
    <source>
        <dbReference type="Google" id="ProtNLM"/>
    </source>
</evidence>
<dbReference type="Proteomes" id="UP000248790">
    <property type="component" value="Unassembled WGS sequence"/>
</dbReference>
<organism evidence="2 3">
    <name type="scientific">Larkinella arboricola</name>
    <dbReference type="NCBI Taxonomy" id="643671"/>
    <lineage>
        <taxon>Bacteria</taxon>
        <taxon>Pseudomonadati</taxon>
        <taxon>Bacteroidota</taxon>
        <taxon>Cytophagia</taxon>
        <taxon>Cytophagales</taxon>
        <taxon>Spirosomataceae</taxon>
        <taxon>Larkinella</taxon>
    </lineage>
</organism>
<keyword evidence="1" id="KW-0732">Signal</keyword>
<feature type="chain" id="PRO_5016293770" description="Outer membrane protein with beta-barrel domain" evidence="1">
    <location>
        <begin position="23"/>
        <end position="171"/>
    </location>
</feature>
<evidence type="ECO:0000313" key="3">
    <source>
        <dbReference type="Proteomes" id="UP000248790"/>
    </source>
</evidence>
<name>A0A327X6G0_LARAB</name>
<reference evidence="2 3" key="1">
    <citation type="submission" date="2018-06" db="EMBL/GenBank/DDBJ databases">
        <title>Genomic Encyclopedia of Archaeal and Bacterial Type Strains, Phase II (KMG-II): from individual species to whole genera.</title>
        <authorList>
            <person name="Goeker M."/>
        </authorList>
    </citation>
    <scope>NUCLEOTIDE SEQUENCE [LARGE SCALE GENOMIC DNA]</scope>
    <source>
        <strain evidence="2 3">DSM 21851</strain>
    </source>
</reference>
<dbReference type="AlphaFoldDB" id="A0A327X6G0"/>
<gene>
    <name evidence="2" type="ORF">LX87_00830</name>
</gene>
<dbReference type="EMBL" id="QLMC01000001">
    <property type="protein sequence ID" value="RAK02710.1"/>
    <property type="molecule type" value="Genomic_DNA"/>
</dbReference>
<comment type="caution">
    <text evidence="2">The sequence shown here is derived from an EMBL/GenBank/DDBJ whole genome shotgun (WGS) entry which is preliminary data.</text>
</comment>
<protein>
    <recommendedName>
        <fullName evidence="4">Outer membrane protein with beta-barrel domain</fullName>
    </recommendedName>
</protein>
<proteinExistence type="predicted"/>
<evidence type="ECO:0000256" key="1">
    <source>
        <dbReference type="SAM" id="SignalP"/>
    </source>
</evidence>
<evidence type="ECO:0000313" key="2">
    <source>
        <dbReference type="EMBL" id="RAK02710.1"/>
    </source>
</evidence>
<dbReference type="OrthoDB" id="658990at2"/>
<keyword evidence="3" id="KW-1185">Reference proteome</keyword>